<protein>
    <submittedName>
        <fullName evidence="5">Phospholipid/glycerol acyltransferase</fullName>
    </submittedName>
</protein>
<feature type="domain" description="Phospholipid/glycerol acyltransferase" evidence="4">
    <location>
        <begin position="28"/>
        <end position="137"/>
    </location>
</feature>
<accession>A0A1A8Y003</accession>
<evidence type="ECO:0000256" key="3">
    <source>
        <dbReference type="ARBA" id="ARBA00023315"/>
    </source>
</evidence>
<dbReference type="Proteomes" id="UP000199600">
    <property type="component" value="Unassembled WGS sequence"/>
</dbReference>
<dbReference type="GO" id="GO:0003841">
    <property type="term" value="F:1-acylglycerol-3-phosphate O-acyltransferase activity"/>
    <property type="evidence" value="ECO:0007669"/>
    <property type="project" value="TreeGrafter"/>
</dbReference>
<dbReference type="EMBL" id="FLQY01000334">
    <property type="protein sequence ID" value="SBT10272.1"/>
    <property type="molecule type" value="Genomic_DNA"/>
</dbReference>
<evidence type="ECO:0000256" key="2">
    <source>
        <dbReference type="ARBA" id="ARBA00022679"/>
    </source>
</evidence>
<keyword evidence="6" id="KW-1185">Reference proteome</keyword>
<dbReference type="PANTHER" id="PTHR10434">
    <property type="entry name" value="1-ACYL-SN-GLYCEROL-3-PHOSPHATE ACYLTRANSFERASE"/>
    <property type="match status" value="1"/>
</dbReference>
<evidence type="ECO:0000256" key="1">
    <source>
        <dbReference type="ARBA" id="ARBA00005189"/>
    </source>
</evidence>
<gene>
    <name evidence="5" type="ORF">PROAA_40021</name>
</gene>
<dbReference type="PANTHER" id="PTHR10434:SF9">
    <property type="entry name" value="PHOSPHOLIPID_GLYCEROL ACYLTRANSFERASE DOMAIN-CONTAINING PROTEIN"/>
    <property type="match status" value="1"/>
</dbReference>
<evidence type="ECO:0000313" key="5">
    <source>
        <dbReference type="EMBL" id="SBT10272.1"/>
    </source>
</evidence>
<evidence type="ECO:0000313" key="6">
    <source>
        <dbReference type="Proteomes" id="UP000199600"/>
    </source>
</evidence>
<organism evidence="5 6">
    <name type="scientific">Candidatus Propionivibrio aalborgensis</name>
    <dbReference type="NCBI Taxonomy" id="1860101"/>
    <lineage>
        <taxon>Bacteria</taxon>
        <taxon>Pseudomonadati</taxon>
        <taxon>Pseudomonadota</taxon>
        <taxon>Betaproteobacteria</taxon>
        <taxon>Rhodocyclales</taxon>
        <taxon>Rhodocyclaceae</taxon>
        <taxon>Propionivibrio</taxon>
    </lineage>
</organism>
<evidence type="ECO:0000259" key="4">
    <source>
        <dbReference type="SMART" id="SM00563"/>
    </source>
</evidence>
<dbReference type="AlphaFoldDB" id="A0A1A8Y003"/>
<sequence>MAGQLAAFILELLGWHTVYAPPPGPKSVVIVYPHTSNWDFPIGVLFRAKHRMTASWAGKDTLFRWPLKALFLRLGGVAINRREHTGMIDQLVEAFATKDSFCICIAPEGTRSKTENWKTGFYRLALTADVPVGLGFIDYGSKRVGIDRWIRLSGNEEEDLAIFRTYYADKTGRYPEKSGDIRFR</sequence>
<keyword evidence="3 5" id="KW-0012">Acyltransferase</keyword>
<comment type="pathway">
    <text evidence="1">Lipid metabolism.</text>
</comment>
<dbReference type="GO" id="GO:0006654">
    <property type="term" value="P:phosphatidic acid biosynthetic process"/>
    <property type="evidence" value="ECO:0007669"/>
    <property type="project" value="TreeGrafter"/>
</dbReference>
<dbReference type="SMART" id="SM00563">
    <property type="entry name" value="PlsC"/>
    <property type="match status" value="1"/>
</dbReference>
<reference evidence="5 6" key="1">
    <citation type="submission" date="2016-06" db="EMBL/GenBank/DDBJ databases">
        <authorList>
            <person name="Kjaerup R.B."/>
            <person name="Dalgaard T.S."/>
            <person name="Juul-Madsen H.R."/>
        </authorList>
    </citation>
    <scope>NUCLEOTIDE SEQUENCE [LARGE SCALE GENOMIC DNA]</scope>
    <source>
        <strain evidence="5">2</strain>
    </source>
</reference>
<keyword evidence="2 5" id="KW-0808">Transferase</keyword>
<proteinExistence type="predicted"/>
<dbReference type="RefSeq" id="WP_186411894.1">
    <property type="nucleotide sequence ID" value="NZ_FLQY01000334.1"/>
</dbReference>
<name>A0A1A8Y003_9RHOO</name>
<dbReference type="SUPFAM" id="SSF69593">
    <property type="entry name" value="Glycerol-3-phosphate (1)-acyltransferase"/>
    <property type="match status" value="1"/>
</dbReference>
<dbReference type="Pfam" id="PF01553">
    <property type="entry name" value="Acyltransferase"/>
    <property type="match status" value="1"/>
</dbReference>
<dbReference type="InterPro" id="IPR002123">
    <property type="entry name" value="Plipid/glycerol_acylTrfase"/>
</dbReference>